<evidence type="ECO:0000256" key="3">
    <source>
        <dbReference type="ARBA" id="ARBA00047594"/>
    </source>
</evidence>
<dbReference type="InterPro" id="IPR036938">
    <property type="entry name" value="PAP2/HPO_sf"/>
</dbReference>
<feature type="transmembrane region" description="Helical" evidence="4">
    <location>
        <begin position="189"/>
        <end position="208"/>
    </location>
</feature>
<dbReference type="PANTHER" id="PTHR14969">
    <property type="entry name" value="SPHINGOSINE-1-PHOSPHATE PHOSPHOHYDROLASE"/>
    <property type="match status" value="1"/>
</dbReference>
<protein>
    <recommendedName>
        <fullName evidence="1">undecaprenyl-diphosphate phosphatase</fullName>
        <ecNumber evidence="1">3.6.1.27</ecNumber>
    </recommendedName>
    <alternativeName>
        <fullName evidence="2">Undecaprenyl pyrophosphate phosphatase</fullName>
    </alternativeName>
</protein>
<reference evidence="6 7" key="1">
    <citation type="journal article" date="2008" name="PLoS ONE">
        <title>Environmental adaptation: genomic analysis of the piezotolerant and psychrotolerant deep-sea iron reducing bacterium Shewanella piezotolerans WP3.</title>
        <authorList>
            <person name="Wang F."/>
            <person name="Wang J."/>
            <person name="Jian H."/>
            <person name="Zhang B."/>
            <person name="Li S."/>
            <person name="Wang F."/>
            <person name="Zeng X."/>
            <person name="Gao L."/>
            <person name="Bartlett D.H."/>
            <person name="Yu J."/>
            <person name="Hu S."/>
            <person name="Xiao X."/>
        </authorList>
    </citation>
    <scope>NUCLEOTIDE SEQUENCE [LARGE SCALE GENOMIC DNA]</scope>
    <source>
        <strain evidence="7">WP3 / JCM 13877</strain>
    </source>
</reference>
<feature type="transmembrane region" description="Helical" evidence="4">
    <location>
        <begin position="220"/>
        <end position="237"/>
    </location>
</feature>
<dbReference type="Gene3D" id="1.20.144.10">
    <property type="entry name" value="Phosphatidic acid phosphatase type 2/haloperoxidase"/>
    <property type="match status" value="2"/>
</dbReference>
<dbReference type="KEGG" id="swp:swp_0592"/>
<dbReference type="GO" id="GO:0050380">
    <property type="term" value="F:undecaprenyl-diphosphatase activity"/>
    <property type="evidence" value="ECO:0007669"/>
    <property type="project" value="UniProtKB-EC"/>
</dbReference>
<dbReference type="Pfam" id="PF01569">
    <property type="entry name" value="PAP2"/>
    <property type="match status" value="1"/>
</dbReference>
<feature type="transmembrane region" description="Helical" evidence="4">
    <location>
        <begin position="249"/>
        <end position="268"/>
    </location>
</feature>
<feature type="transmembrane region" description="Helical" evidence="4">
    <location>
        <begin position="163"/>
        <end position="183"/>
    </location>
</feature>
<proteinExistence type="predicted"/>
<organism evidence="6 7">
    <name type="scientific">Shewanella piezotolerans (strain WP3 / JCM 13877)</name>
    <dbReference type="NCBI Taxonomy" id="225849"/>
    <lineage>
        <taxon>Bacteria</taxon>
        <taxon>Pseudomonadati</taxon>
        <taxon>Pseudomonadota</taxon>
        <taxon>Gammaproteobacteria</taxon>
        <taxon>Alteromonadales</taxon>
        <taxon>Shewanellaceae</taxon>
        <taxon>Shewanella</taxon>
    </lineage>
</organism>
<dbReference type="CDD" id="cd01610">
    <property type="entry name" value="PAP2_like"/>
    <property type="match status" value="1"/>
</dbReference>
<dbReference type="STRING" id="225849.swp_0592"/>
<sequence>MTKFDQGIIQANIKKSALPRSLPSKNDTSFLWGLLILVAAFLLLMKESVNDAYFFKINQASQHFSPELLASITDMGNGVVTGSILVMILCFKPAWILRVLLAAVICLLVTHLLKSYFDAPRPAALLEQINIIGDVRHSKSFPSGHTATIFLLAGTAYLSSRRLLSRIFFVSLAIIVAVSRISVGAHWPIDLALGAIIGWLSIYAASLICKERLLSPRYQYLILTALLLLLGTLSAISKNEFPQMPIVEQLQQLYLVVAAFCLYVSYLFNRHMTTSNIIH</sequence>
<evidence type="ECO:0000256" key="1">
    <source>
        <dbReference type="ARBA" id="ARBA00012374"/>
    </source>
</evidence>
<dbReference type="PANTHER" id="PTHR14969:SF13">
    <property type="entry name" value="AT30094P"/>
    <property type="match status" value="1"/>
</dbReference>
<evidence type="ECO:0000313" key="7">
    <source>
        <dbReference type="Proteomes" id="UP000000753"/>
    </source>
</evidence>
<dbReference type="SUPFAM" id="SSF48317">
    <property type="entry name" value="Acid phosphatase/Vanadium-dependent haloperoxidase"/>
    <property type="match status" value="1"/>
</dbReference>
<dbReference type="eggNOG" id="COG0671">
    <property type="taxonomic scope" value="Bacteria"/>
</dbReference>
<evidence type="ECO:0000256" key="2">
    <source>
        <dbReference type="ARBA" id="ARBA00032707"/>
    </source>
</evidence>
<accession>B8CID9</accession>
<evidence type="ECO:0000259" key="5">
    <source>
        <dbReference type="SMART" id="SM00014"/>
    </source>
</evidence>
<gene>
    <name evidence="6" type="ordered locus">swp_0592</name>
</gene>
<feature type="transmembrane region" description="Helical" evidence="4">
    <location>
        <begin position="95"/>
        <end position="113"/>
    </location>
</feature>
<evidence type="ECO:0000313" key="6">
    <source>
        <dbReference type="EMBL" id="ACJ27415.1"/>
    </source>
</evidence>
<name>B8CID9_SHEPW</name>
<dbReference type="RefSeq" id="WP_020910796.1">
    <property type="nucleotide sequence ID" value="NC_011566.1"/>
</dbReference>
<dbReference type="Proteomes" id="UP000000753">
    <property type="component" value="Chromosome"/>
</dbReference>
<dbReference type="InterPro" id="IPR000326">
    <property type="entry name" value="PAP2/HPO"/>
</dbReference>
<feature type="transmembrane region" description="Helical" evidence="4">
    <location>
        <begin position="29"/>
        <end position="47"/>
    </location>
</feature>
<dbReference type="SMART" id="SM00014">
    <property type="entry name" value="acidPPc"/>
    <property type="match status" value="1"/>
</dbReference>
<keyword evidence="4" id="KW-1133">Transmembrane helix</keyword>
<dbReference type="GO" id="GO:0042392">
    <property type="term" value="F:sphingosine-1-phosphate phosphatase activity"/>
    <property type="evidence" value="ECO:0007669"/>
    <property type="project" value="TreeGrafter"/>
</dbReference>
<dbReference type="OrthoDB" id="9780918at2"/>
<dbReference type="AlphaFoldDB" id="B8CID9"/>
<dbReference type="EC" id="3.6.1.27" evidence="1"/>
<dbReference type="EMBL" id="CP000472">
    <property type="protein sequence ID" value="ACJ27415.1"/>
    <property type="molecule type" value="Genomic_DNA"/>
</dbReference>
<keyword evidence="4" id="KW-0812">Transmembrane</keyword>
<keyword evidence="7" id="KW-1185">Reference proteome</keyword>
<keyword evidence="4" id="KW-0472">Membrane</keyword>
<comment type="catalytic activity">
    <reaction evidence="3">
        <text>di-trans,octa-cis-undecaprenyl diphosphate + H2O = di-trans,octa-cis-undecaprenyl phosphate + phosphate + H(+)</text>
        <dbReference type="Rhea" id="RHEA:28094"/>
        <dbReference type="ChEBI" id="CHEBI:15377"/>
        <dbReference type="ChEBI" id="CHEBI:15378"/>
        <dbReference type="ChEBI" id="CHEBI:43474"/>
        <dbReference type="ChEBI" id="CHEBI:58405"/>
        <dbReference type="ChEBI" id="CHEBI:60392"/>
        <dbReference type="EC" id="3.6.1.27"/>
    </reaction>
</comment>
<evidence type="ECO:0000256" key="4">
    <source>
        <dbReference type="SAM" id="Phobius"/>
    </source>
</evidence>
<feature type="domain" description="Phosphatidic acid phosphatase type 2/haloperoxidase" evidence="5">
    <location>
        <begin position="96"/>
        <end position="206"/>
    </location>
</feature>
<dbReference type="HOGENOM" id="CLU_072573_0_0_6"/>